<feature type="non-terminal residue" evidence="1">
    <location>
        <position position="60"/>
    </location>
</feature>
<gene>
    <name evidence="1" type="ORF">R3P38DRAFT_2415925</name>
</gene>
<dbReference type="EMBL" id="JAWWNJ010000098">
    <property type="protein sequence ID" value="KAK6996311.1"/>
    <property type="molecule type" value="Genomic_DNA"/>
</dbReference>
<name>A0AAV9ZYX1_9AGAR</name>
<evidence type="ECO:0000313" key="1">
    <source>
        <dbReference type="EMBL" id="KAK6996311.1"/>
    </source>
</evidence>
<keyword evidence="2" id="KW-1185">Reference proteome</keyword>
<dbReference type="Proteomes" id="UP001362999">
    <property type="component" value="Unassembled WGS sequence"/>
</dbReference>
<dbReference type="AlphaFoldDB" id="A0AAV9ZYX1"/>
<evidence type="ECO:0000313" key="2">
    <source>
        <dbReference type="Proteomes" id="UP001362999"/>
    </source>
</evidence>
<reference evidence="1 2" key="1">
    <citation type="journal article" date="2024" name="J Genomics">
        <title>Draft genome sequencing and assembly of Favolaschia claudopus CIRM-BRFM 2984 isolated from oak limbs.</title>
        <authorList>
            <person name="Navarro D."/>
            <person name="Drula E."/>
            <person name="Chaduli D."/>
            <person name="Cazenave R."/>
            <person name="Ahrendt S."/>
            <person name="Wang J."/>
            <person name="Lipzen A."/>
            <person name="Daum C."/>
            <person name="Barry K."/>
            <person name="Grigoriev I.V."/>
            <person name="Favel A."/>
            <person name="Rosso M.N."/>
            <person name="Martin F."/>
        </authorList>
    </citation>
    <scope>NUCLEOTIDE SEQUENCE [LARGE SCALE GENOMIC DNA]</scope>
    <source>
        <strain evidence="1 2">CIRM-BRFM 2984</strain>
    </source>
</reference>
<sequence length="60" mass="6869">QFRHYSVSLEQCGPYKGHIPKFAKLFHDPTWAKKIQIDEAHFIVTAGQSKDGEASFRSAY</sequence>
<feature type="non-terminal residue" evidence="1">
    <location>
        <position position="1"/>
    </location>
</feature>
<comment type="caution">
    <text evidence="1">The sequence shown here is derived from an EMBL/GenBank/DDBJ whole genome shotgun (WGS) entry which is preliminary data.</text>
</comment>
<accession>A0AAV9ZYX1</accession>
<proteinExistence type="predicted"/>
<organism evidence="1 2">
    <name type="scientific">Favolaschia claudopus</name>
    <dbReference type="NCBI Taxonomy" id="2862362"/>
    <lineage>
        <taxon>Eukaryota</taxon>
        <taxon>Fungi</taxon>
        <taxon>Dikarya</taxon>
        <taxon>Basidiomycota</taxon>
        <taxon>Agaricomycotina</taxon>
        <taxon>Agaricomycetes</taxon>
        <taxon>Agaricomycetidae</taxon>
        <taxon>Agaricales</taxon>
        <taxon>Marasmiineae</taxon>
        <taxon>Mycenaceae</taxon>
        <taxon>Favolaschia</taxon>
    </lineage>
</organism>
<protein>
    <submittedName>
        <fullName evidence="1">Uncharacterized protein</fullName>
    </submittedName>
</protein>